<sequence length="60" mass="6998">MLEKCPDNLTDPNNIEFKKMETDEAAAVRNVHRRWITEEGNNLKQPIPRSIKDDAKYITV</sequence>
<evidence type="ECO:0000313" key="1">
    <source>
        <dbReference type="EMBL" id="KAL3266120.1"/>
    </source>
</evidence>
<feature type="non-terminal residue" evidence="1">
    <location>
        <position position="60"/>
    </location>
</feature>
<keyword evidence="2" id="KW-1185">Reference proteome</keyword>
<accession>A0ABD2MIB7</accession>
<proteinExistence type="predicted"/>
<reference evidence="1 2" key="1">
    <citation type="journal article" date="2021" name="BMC Biol.">
        <title>Horizontally acquired antibacterial genes associated with adaptive radiation of ladybird beetles.</title>
        <authorList>
            <person name="Li H.S."/>
            <person name="Tang X.F."/>
            <person name="Huang Y.H."/>
            <person name="Xu Z.Y."/>
            <person name="Chen M.L."/>
            <person name="Du X.Y."/>
            <person name="Qiu B.Y."/>
            <person name="Chen P.T."/>
            <person name="Zhang W."/>
            <person name="Slipinski A."/>
            <person name="Escalona H.E."/>
            <person name="Waterhouse R.M."/>
            <person name="Zwick A."/>
            <person name="Pang H."/>
        </authorList>
    </citation>
    <scope>NUCLEOTIDE SEQUENCE [LARGE SCALE GENOMIC DNA]</scope>
    <source>
        <strain evidence="1">SYSU2018</strain>
    </source>
</reference>
<evidence type="ECO:0000313" key="2">
    <source>
        <dbReference type="Proteomes" id="UP001516400"/>
    </source>
</evidence>
<organism evidence="1 2">
    <name type="scientific">Cryptolaemus montrouzieri</name>
    <dbReference type="NCBI Taxonomy" id="559131"/>
    <lineage>
        <taxon>Eukaryota</taxon>
        <taxon>Metazoa</taxon>
        <taxon>Ecdysozoa</taxon>
        <taxon>Arthropoda</taxon>
        <taxon>Hexapoda</taxon>
        <taxon>Insecta</taxon>
        <taxon>Pterygota</taxon>
        <taxon>Neoptera</taxon>
        <taxon>Endopterygota</taxon>
        <taxon>Coleoptera</taxon>
        <taxon>Polyphaga</taxon>
        <taxon>Cucujiformia</taxon>
        <taxon>Coccinelloidea</taxon>
        <taxon>Coccinellidae</taxon>
        <taxon>Scymninae</taxon>
        <taxon>Scymnini</taxon>
        <taxon>Cryptolaemus</taxon>
    </lineage>
</organism>
<dbReference type="Proteomes" id="UP001516400">
    <property type="component" value="Unassembled WGS sequence"/>
</dbReference>
<name>A0ABD2MIB7_9CUCU</name>
<protein>
    <submittedName>
        <fullName evidence="1">Uncharacterized protein</fullName>
    </submittedName>
</protein>
<dbReference type="EMBL" id="JABFTP020000001">
    <property type="protein sequence ID" value="KAL3266120.1"/>
    <property type="molecule type" value="Genomic_DNA"/>
</dbReference>
<gene>
    <name evidence="1" type="ORF">HHI36_010306</name>
</gene>
<comment type="caution">
    <text evidence="1">The sequence shown here is derived from an EMBL/GenBank/DDBJ whole genome shotgun (WGS) entry which is preliminary data.</text>
</comment>
<dbReference type="AlphaFoldDB" id="A0ABD2MIB7"/>